<comment type="caution">
    <text evidence="4">The sequence shown here is derived from an EMBL/GenBank/DDBJ whole genome shotgun (WGS) entry which is preliminary data.</text>
</comment>
<organism evidence="4 5">
    <name type="scientific">Haloferula sargassicola</name>
    <dbReference type="NCBI Taxonomy" id="490096"/>
    <lineage>
        <taxon>Bacteria</taxon>
        <taxon>Pseudomonadati</taxon>
        <taxon>Verrucomicrobiota</taxon>
        <taxon>Verrucomicrobiia</taxon>
        <taxon>Verrucomicrobiales</taxon>
        <taxon>Verrucomicrobiaceae</taxon>
        <taxon>Haloferula</taxon>
    </lineage>
</organism>
<feature type="signal peptide" evidence="2">
    <location>
        <begin position="1"/>
        <end position="25"/>
    </location>
</feature>
<feature type="domain" description="Dienelactone hydrolase" evidence="3">
    <location>
        <begin position="184"/>
        <end position="290"/>
    </location>
</feature>
<sequence length="309" mass="33947">MKTMADRMRAAGCWAVLALASAAQARTWTSTDGRTIEADFVRGDDTSVTVLKGGREVSIPLAKLSEEDARFVREKVAAAGQVDLSELGEYAKFAKGEWVKGEIEDLKFQIWAPASFKAGKDLPLVMFLHGVGERGDDNERQVNGLPRTFASPQNQAVRPCIVVAPQCPPEVFWSNPEITENIIDLTEDLAENLPVDEDRIYVAGFSMGGFGTWSVIAEEPKLFAAAVPISGGGNPANARDLRKLPIWNFHGEKDETVSVEQSREMVEALEKAKADITYTEIPGADHGIADQVLRDEKLQQWLFSKTRAK</sequence>
<dbReference type="InterPro" id="IPR050955">
    <property type="entry name" value="Plant_Biomass_Hydrol_Est"/>
</dbReference>
<keyword evidence="1 2" id="KW-0732">Signal</keyword>
<evidence type="ECO:0000313" key="5">
    <source>
        <dbReference type="Proteomes" id="UP001476282"/>
    </source>
</evidence>
<dbReference type="PANTHER" id="PTHR43037">
    <property type="entry name" value="UNNAMED PRODUCT-RELATED"/>
    <property type="match status" value="1"/>
</dbReference>
<dbReference type="InterPro" id="IPR029058">
    <property type="entry name" value="AB_hydrolase_fold"/>
</dbReference>
<dbReference type="EMBL" id="BAABRI010000034">
    <property type="protein sequence ID" value="GAA5484755.1"/>
    <property type="molecule type" value="Genomic_DNA"/>
</dbReference>
<feature type="chain" id="PRO_5047123222" description="Dienelactone hydrolase domain-containing protein" evidence="2">
    <location>
        <begin position="26"/>
        <end position="309"/>
    </location>
</feature>
<keyword evidence="5" id="KW-1185">Reference proteome</keyword>
<evidence type="ECO:0000256" key="2">
    <source>
        <dbReference type="SAM" id="SignalP"/>
    </source>
</evidence>
<evidence type="ECO:0000259" key="3">
    <source>
        <dbReference type="Pfam" id="PF01738"/>
    </source>
</evidence>
<protein>
    <recommendedName>
        <fullName evidence="3">Dienelactone hydrolase domain-containing protein</fullName>
    </recommendedName>
</protein>
<dbReference type="SUPFAM" id="SSF53474">
    <property type="entry name" value="alpha/beta-Hydrolases"/>
    <property type="match status" value="1"/>
</dbReference>
<dbReference type="Pfam" id="PF01738">
    <property type="entry name" value="DLH"/>
    <property type="match status" value="1"/>
</dbReference>
<dbReference type="Proteomes" id="UP001476282">
    <property type="component" value="Unassembled WGS sequence"/>
</dbReference>
<dbReference type="PANTHER" id="PTHR43037:SF1">
    <property type="entry name" value="BLL1128 PROTEIN"/>
    <property type="match status" value="1"/>
</dbReference>
<accession>A0ABP9UT94</accession>
<name>A0ABP9UT94_9BACT</name>
<dbReference type="Gene3D" id="2.30.30.700">
    <property type="entry name" value="SLA1 homology domain 1"/>
    <property type="match status" value="1"/>
</dbReference>
<evidence type="ECO:0000313" key="4">
    <source>
        <dbReference type="EMBL" id="GAA5484755.1"/>
    </source>
</evidence>
<reference evidence="4 5" key="1">
    <citation type="submission" date="2024-02" db="EMBL/GenBank/DDBJ databases">
        <title>Haloferula sargassicola NBRC 104335.</title>
        <authorList>
            <person name="Ichikawa N."/>
            <person name="Katano-Makiyama Y."/>
            <person name="Hidaka K."/>
        </authorList>
    </citation>
    <scope>NUCLEOTIDE SEQUENCE [LARGE SCALE GENOMIC DNA]</scope>
    <source>
        <strain evidence="4 5">NBRC 104335</strain>
    </source>
</reference>
<dbReference type="InterPro" id="IPR002925">
    <property type="entry name" value="Dienelactn_hydro"/>
</dbReference>
<proteinExistence type="predicted"/>
<evidence type="ECO:0000256" key="1">
    <source>
        <dbReference type="ARBA" id="ARBA00022729"/>
    </source>
</evidence>
<gene>
    <name evidence="4" type="ORF">Hsar01_04001</name>
</gene>
<dbReference type="Gene3D" id="3.40.50.1820">
    <property type="entry name" value="alpha/beta hydrolase"/>
    <property type="match status" value="1"/>
</dbReference>